<protein>
    <submittedName>
        <fullName evidence="1">Uncharacterized protein</fullName>
    </submittedName>
</protein>
<proteinExistence type="predicted"/>
<comment type="caution">
    <text evidence="1">The sequence shown here is derived from an EMBL/GenBank/DDBJ whole genome shotgun (WGS) entry which is preliminary data.</text>
</comment>
<gene>
    <name evidence="1" type="ORF">NW768_007715</name>
</gene>
<dbReference type="Proteomes" id="UP001152024">
    <property type="component" value="Unassembled WGS sequence"/>
</dbReference>
<dbReference type="EMBL" id="JAOQBH010000011">
    <property type="protein sequence ID" value="KAJ4129180.1"/>
    <property type="molecule type" value="Genomic_DNA"/>
</dbReference>
<evidence type="ECO:0000313" key="1">
    <source>
        <dbReference type="EMBL" id="KAJ4129180.1"/>
    </source>
</evidence>
<organism evidence="1 2">
    <name type="scientific">Fusarium equiseti</name>
    <name type="common">Fusarium scirpi</name>
    <dbReference type="NCBI Taxonomy" id="61235"/>
    <lineage>
        <taxon>Eukaryota</taxon>
        <taxon>Fungi</taxon>
        <taxon>Dikarya</taxon>
        <taxon>Ascomycota</taxon>
        <taxon>Pezizomycotina</taxon>
        <taxon>Sordariomycetes</taxon>
        <taxon>Hypocreomycetidae</taxon>
        <taxon>Hypocreales</taxon>
        <taxon>Nectriaceae</taxon>
        <taxon>Fusarium</taxon>
        <taxon>Fusarium incarnatum-equiseti species complex</taxon>
    </lineage>
</organism>
<reference evidence="1" key="1">
    <citation type="submission" date="2022-09" db="EMBL/GenBank/DDBJ databases">
        <title>Fusarium specimens isolated from Avocado Roots.</title>
        <authorList>
            <person name="Stajich J."/>
            <person name="Roper C."/>
            <person name="Heimlech-Rivalta G."/>
        </authorList>
    </citation>
    <scope>NUCLEOTIDE SEQUENCE</scope>
    <source>
        <strain evidence="1">CF00095</strain>
    </source>
</reference>
<evidence type="ECO:0000313" key="2">
    <source>
        <dbReference type="Proteomes" id="UP001152024"/>
    </source>
</evidence>
<name>A0ABQ8R8A8_FUSEQ</name>
<accession>A0ABQ8R8A8</accession>
<keyword evidence="2" id="KW-1185">Reference proteome</keyword>
<sequence>MAPLQDLLAAANKEFADATNNGPYSSYQGIQLLLGVARKSVHDLVRDPKGTFAALNLDLITRVCGSGHPALQQTWNGDVGRCTDFALRIADRLTRRFPDDFQFEHFHISRPNKQGHRLSRCAKTGIVVDILSDIGVFTLWEKETKIITTDHTVSWKLLNDKLSITYRGGVEEVFERVSQVEAQAQELHDVARFVPLVVHFRDFDLFHSDEFDIFFADIPGSFNVGSQTGPLRFPRGIVKWNLQNKQLTLRPDVNTSERSIISWHETHTEQDARGARLEFAYFVAEYGGPYAEMQWKAGHVDGFFYQIWKACDAAFGKPKVIRSVMGSH</sequence>